<dbReference type="Proteomes" id="UP001431634">
    <property type="component" value="Unassembled WGS sequence"/>
</dbReference>
<organism evidence="1 2">
    <name type="scientific">Commensalibacter oyaizuii</name>
    <dbReference type="NCBI Taxonomy" id="3043873"/>
    <lineage>
        <taxon>Bacteria</taxon>
        <taxon>Pseudomonadati</taxon>
        <taxon>Pseudomonadota</taxon>
        <taxon>Alphaproteobacteria</taxon>
        <taxon>Acetobacterales</taxon>
        <taxon>Acetobacteraceae</taxon>
    </lineage>
</organism>
<evidence type="ECO:0008006" key="3">
    <source>
        <dbReference type="Google" id="ProtNLM"/>
    </source>
</evidence>
<dbReference type="RefSeq" id="WP_281448688.1">
    <property type="nucleotide sequence ID" value="NZ_JASBAO010000001.1"/>
</dbReference>
<protein>
    <recommendedName>
        <fullName evidence="3">Transcriptional regulator</fullName>
    </recommendedName>
</protein>
<evidence type="ECO:0000313" key="2">
    <source>
        <dbReference type="Proteomes" id="UP001431634"/>
    </source>
</evidence>
<accession>A0ABT6Q3D5</accession>
<gene>
    <name evidence="1" type="ORF">QJV27_09515</name>
</gene>
<keyword evidence="2" id="KW-1185">Reference proteome</keyword>
<comment type="caution">
    <text evidence="1">The sequence shown here is derived from an EMBL/GenBank/DDBJ whole genome shotgun (WGS) entry which is preliminary data.</text>
</comment>
<evidence type="ECO:0000313" key="1">
    <source>
        <dbReference type="EMBL" id="MDI2091599.1"/>
    </source>
</evidence>
<dbReference type="EMBL" id="JASBAO010000001">
    <property type="protein sequence ID" value="MDI2091599.1"/>
    <property type="molecule type" value="Genomic_DNA"/>
</dbReference>
<sequence>MKKLSFNLCQFRQKNERNRQKMEIIHQNIKEDICEIVCGPFKPLKNGAKILASKLGMSHHSVNNWFYKKCAPDSEKLIELMIENDEIASKILSLVEERKQKRQRENAVD</sequence>
<name>A0ABT6Q3D5_9PROT</name>
<reference evidence="1" key="1">
    <citation type="submission" date="2023-05" db="EMBL/GenBank/DDBJ databases">
        <title>Whole genome sequence of Commensalibacter sp.</title>
        <authorList>
            <person name="Charoenyingcharoen P."/>
            <person name="Yukphan P."/>
        </authorList>
    </citation>
    <scope>NUCLEOTIDE SEQUENCE</scope>
    <source>
        <strain evidence="1">TBRC 16381</strain>
    </source>
</reference>
<proteinExistence type="predicted"/>